<sequence length="190" mass="20194">MPTDGITLGAINEADDAAAAGMIVPFIERSPLLAARVARRRPFRDPDALAEAVRVEIGALSHDELVAVLRGHPELAPPAPEAMTSHSQSEQGRLGLFVPDGEVRSRLAELNRIYREKFGFPFIVALVRHPDLASVLAAFTVRLSSTAEEEMAAARDEIAAVSRSRILAALGPGDDQAPEPPSFAAQSALG</sequence>
<dbReference type="AlphaFoldDB" id="A0A8B2NKG3"/>
<dbReference type="GO" id="GO:0051997">
    <property type="term" value="F:2-oxo-4-hydroxy-4-carboxy-5-ureidoimidazoline decarboxylase activity"/>
    <property type="evidence" value="ECO:0007669"/>
    <property type="project" value="UniProtKB-EC"/>
</dbReference>
<accession>A0A8B2NKG3</accession>
<organism evidence="9 10">
    <name type="scientific">Acuticoccus sediminis</name>
    <dbReference type="NCBI Taxonomy" id="2184697"/>
    <lineage>
        <taxon>Bacteria</taxon>
        <taxon>Pseudomonadati</taxon>
        <taxon>Pseudomonadota</taxon>
        <taxon>Alphaproteobacteria</taxon>
        <taxon>Hyphomicrobiales</taxon>
        <taxon>Amorphaceae</taxon>
        <taxon>Acuticoccus</taxon>
    </lineage>
</organism>
<reference evidence="9 10" key="1">
    <citation type="submission" date="2018-05" db="EMBL/GenBank/DDBJ databases">
        <title>Acuticoccus sediminis sp. nov., isolated from deep-sea sediment of Indian Ocean.</title>
        <authorList>
            <person name="Liu X."/>
            <person name="Lai Q."/>
            <person name="Du Y."/>
            <person name="Sun F."/>
            <person name="Zhang X."/>
            <person name="Wang S."/>
            <person name="Shao Z."/>
        </authorList>
    </citation>
    <scope>NUCLEOTIDE SEQUENCE [LARGE SCALE GENOMIC DNA]</scope>
    <source>
        <strain evidence="9 10">PTG4-2</strain>
    </source>
</reference>
<evidence type="ECO:0000256" key="3">
    <source>
        <dbReference type="ARBA" id="ARBA00012257"/>
    </source>
</evidence>
<dbReference type="EMBL" id="QHHQ01000011">
    <property type="protein sequence ID" value="RAH96726.1"/>
    <property type="molecule type" value="Genomic_DNA"/>
</dbReference>
<evidence type="ECO:0000256" key="7">
    <source>
        <dbReference type="SAM" id="MobiDB-lite"/>
    </source>
</evidence>
<protein>
    <recommendedName>
        <fullName evidence="3">2-oxo-4-hydroxy-4-carboxy-5-ureidoimidazoline decarboxylase</fullName>
        <ecNumber evidence="3">4.1.1.97</ecNumber>
    </recommendedName>
</protein>
<evidence type="ECO:0000256" key="6">
    <source>
        <dbReference type="ARBA" id="ARBA00023239"/>
    </source>
</evidence>
<name>A0A8B2NKG3_9HYPH</name>
<keyword evidence="10" id="KW-1185">Reference proteome</keyword>
<evidence type="ECO:0000259" key="8">
    <source>
        <dbReference type="Pfam" id="PF09349"/>
    </source>
</evidence>
<evidence type="ECO:0000256" key="4">
    <source>
        <dbReference type="ARBA" id="ARBA00022631"/>
    </source>
</evidence>
<dbReference type="OrthoDB" id="9792386at2"/>
<keyword evidence="4" id="KW-0659">Purine metabolism</keyword>
<proteinExistence type="predicted"/>
<dbReference type="Gene3D" id="1.10.3330.10">
    <property type="entry name" value="Oxo-4-hydroxy-4-carboxy-5-ureidoimidazoline decarboxylase"/>
    <property type="match status" value="1"/>
</dbReference>
<gene>
    <name evidence="9" type="ORF">DLJ53_31170</name>
</gene>
<dbReference type="EC" id="4.1.1.97" evidence="3"/>
<dbReference type="InterPro" id="IPR018020">
    <property type="entry name" value="OHCU_decarboxylase"/>
</dbReference>
<feature type="region of interest" description="Disordered" evidence="7">
    <location>
        <begin position="170"/>
        <end position="190"/>
    </location>
</feature>
<dbReference type="Proteomes" id="UP000249590">
    <property type="component" value="Unassembled WGS sequence"/>
</dbReference>
<dbReference type="InterPro" id="IPR036778">
    <property type="entry name" value="OHCU_decarboxylase_sf"/>
</dbReference>
<dbReference type="GO" id="GO:0019628">
    <property type="term" value="P:urate catabolic process"/>
    <property type="evidence" value="ECO:0007669"/>
    <property type="project" value="TreeGrafter"/>
</dbReference>
<dbReference type="PANTHER" id="PTHR43466:SF1">
    <property type="entry name" value="2-OXO-4-HYDROXY-4-CARBOXY-5-UREIDOIMIDAZOLINE DECARBOXYLASE-RELATED"/>
    <property type="match status" value="1"/>
</dbReference>
<dbReference type="Pfam" id="PF09349">
    <property type="entry name" value="OHCU_decarbox"/>
    <property type="match status" value="1"/>
</dbReference>
<dbReference type="PANTHER" id="PTHR43466">
    <property type="entry name" value="2-OXO-4-HYDROXY-4-CARBOXY-5-UREIDOIMIDAZOLINE DECARBOXYLASE-RELATED"/>
    <property type="match status" value="1"/>
</dbReference>
<evidence type="ECO:0000256" key="1">
    <source>
        <dbReference type="ARBA" id="ARBA00001163"/>
    </source>
</evidence>
<evidence type="ECO:0000256" key="5">
    <source>
        <dbReference type="ARBA" id="ARBA00022793"/>
    </source>
</evidence>
<dbReference type="GO" id="GO:0006144">
    <property type="term" value="P:purine nucleobase metabolic process"/>
    <property type="evidence" value="ECO:0007669"/>
    <property type="project" value="UniProtKB-KW"/>
</dbReference>
<comment type="catalytic activity">
    <reaction evidence="1">
        <text>5-hydroxy-2-oxo-4-ureido-2,5-dihydro-1H-imidazole-5-carboxylate + H(+) = (S)-allantoin + CO2</text>
        <dbReference type="Rhea" id="RHEA:26301"/>
        <dbReference type="ChEBI" id="CHEBI:15378"/>
        <dbReference type="ChEBI" id="CHEBI:15678"/>
        <dbReference type="ChEBI" id="CHEBI:16526"/>
        <dbReference type="ChEBI" id="CHEBI:58639"/>
        <dbReference type="EC" id="4.1.1.97"/>
    </reaction>
</comment>
<keyword evidence="6" id="KW-0456">Lyase</keyword>
<comment type="caution">
    <text evidence="9">The sequence shown here is derived from an EMBL/GenBank/DDBJ whole genome shotgun (WGS) entry which is preliminary data.</text>
</comment>
<comment type="pathway">
    <text evidence="2">Purine metabolism; urate degradation; (S)-allantoin from urate: step 3/3.</text>
</comment>
<evidence type="ECO:0000313" key="9">
    <source>
        <dbReference type="EMBL" id="RAH96726.1"/>
    </source>
</evidence>
<keyword evidence="5" id="KW-0210">Decarboxylase</keyword>
<dbReference type="SUPFAM" id="SSF158694">
    <property type="entry name" value="UraD-Like"/>
    <property type="match status" value="1"/>
</dbReference>
<evidence type="ECO:0000313" key="10">
    <source>
        <dbReference type="Proteomes" id="UP000249590"/>
    </source>
</evidence>
<feature type="domain" description="Oxo-4-hydroxy-4-carboxy-5-ureidoimidazoline decarboxylase" evidence="8">
    <location>
        <begin position="12"/>
        <end position="166"/>
    </location>
</feature>
<evidence type="ECO:0000256" key="2">
    <source>
        <dbReference type="ARBA" id="ARBA00004754"/>
    </source>
</evidence>
<dbReference type="RefSeq" id="WP_111352249.1">
    <property type="nucleotide sequence ID" value="NZ_QHHQ01000011.1"/>
</dbReference>